<dbReference type="PANTHER" id="PTHR43065">
    <property type="entry name" value="SENSOR HISTIDINE KINASE"/>
    <property type="match status" value="1"/>
</dbReference>
<dbReference type="AlphaFoldDB" id="C6DZL3"/>
<evidence type="ECO:0000256" key="2">
    <source>
        <dbReference type="ARBA" id="ARBA00012438"/>
    </source>
</evidence>
<name>C6DZL3_GEOSM</name>
<reference evidence="5" key="1">
    <citation type="submission" date="2009-07" db="EMBL/GenBank/DDBJ databases">
        <title>Complete sequence of Geobacter sp. M21.</title>
        <authorList>
            <consortium name="US DOE Joint Genome Institute"/>
            <person name="Lucas S."/>
            <person name="Copeland A."/>
            <person name="Lapidus A."/>
            <person name="Glavina del Rio T."/>
            <person name="Dalin E."/>
            <person name="Tice H."/>
            <person name="Bruce D."/>
            <person name="Goodwin L."/>
            <person name="Pitluck S."/>
            <person name="Saunders E."/>
            <person name="Brettin T."/>
            <person name="Detter J.C."/>
            <person name="Han C."/>
            <person name="Larimer F."/>
            <person name="Land M."/>
            <person name="Hauser L."/>
            <person name="Kyrpides N."/>
            <person name="Ovchinnikova G."/>
            <person name="Lovley D."/>
        </authorList>
    </citation>
    <scope>NUCLEOTIDE SEQUENCE [LARGE SCALE GENOMIC DNA]</scope>
    <source>
        <strain evidence="5">M21</strain>
    </source>
</reference>
<dbReference type="PANTHER" id="PTHR43065:SF42">
    <property type="entry name" value="TWO-COMPONENT SENSOR PPRA"/>
    <property type="match status" value="1"/>
</dbReference>
<dbReference type="STRING" id="443144.GM21_0515"/>
<keyword evidence="3" id="KW-0597">Phosphoprotein</keyword>
<dbReference type="Gene3D" id="3.30.450.40">
    <property type="match status" value="1"/>
</dbReference>
<dbReference type="EMBL" id="CP001661">
    <property type="protein sequence ID" value="ACT16595.1"/>
    <property type="molecule type" value="Genomic_DNA"/>
</dbReference>
<dbReference type="GO" id="GO:0000155">
    <property type="term" value="F:phosphorelay sensor kinase activity"/>
    <property type="evidence" value="ECO:0007669"/>
    <property type="project" value="InterPro"/>
</dbReference>
<dbReference type="Pfam" id="PF01590">
    <property type="entry name" value="GAF"/>
    <property type="match status" value="1"/>
</dbReference>
<comment type="catalytic activity">
    <reaction evidence="1">
        <text>ATP + protein L-histidine = ADP + protein N-phospho-L-histidine.</text>
        <dbReference type="EC" id="2.7.13.3"/>
    </reaction>
</comment>
<sequence length="689" mass="76526">MSDRPLYNSKIINNFVALLKKKHADVDVRELLDYAEISPYELSDEGHWLTQRQVDRFHARVNQLLGGNDLAREGGRYAASEEALGVMRKYTLGLIGPANTLFAIGKCASNFTRSAVYKSRKLADNKVEITVTPRPDVEEKPFQCENRIGFFEAIVQMFNYDIPSIEHPECIFKGGACCRYIVSWKKTWAGKVRLIRNLQVPVVLVLYWVLDHIYQIGRLAELLGALAFMQLAASWLVERLEKKEILATLAGVQESTEQMINRIGVNYNNARMVNEVGQALSTQSGINEVLEKVIGAIEKRLGYDRCLIMLADKRKSCLRFRTGFGINDKQRKALKKVSFDLTNPGAKGAFVTCFREQKTMYVDFSEVTHIHSEQSIDLSEVLEAQSFICCAIVFEGESLGIMAVDNMKTQRPLTQSDMSLLTGLAPVIGMSLRNAMHLERERRMAEQIRQSQKMEAVGVLAGGIAHDFNNLLTGMIGYVSLALMTMKEEDPAANYLDRVVSAADRAADLTQRLLAFSRKQISHPEPVDLNQIVNNVRKLLSRLVTAKIELKVEPREGMLPVVADSSQVDQVVMNLVTNARDAMPAGGTLTITTEAMELTEEWVESHGYGSIGSYAVLSVTDTGTGMDEATRAHVLEPFFTTKEVGKGSGLGLAIVYGIVKEHEGYLEICSEPGVGTTFNVYLPLLAPAP</sequence>
<dbReference type="InterPro" id="IPR003661">
    <property type="entry name" value="HisK_dim/P_dom"/>
</dbReference>
<dbReference type="PRINTS" id="PR00344">
    <property type="entry name" value="BCTRLSENSOR"/>
</dbReference>
<dbReference type="KEGG" id="gem:GM21_0515"/>
<dbReference type="SMART" id="SM00065">
    <property type="entry name" value="GAF"/>
    <property type="match status" value="1"/>
</dbReference>
<organism evidence="5">
    <name type="scientific">Geobacter sp. (strain M21)</name>
    <dbReference type="NCBI Taxonomy" id="443144"/>
    <lineage>
        <taxon>Bacteria</taxon>
        <taxon>Pseudomonadati</taxon>
        <taxon>Thermodesulfobacteriota</taxon>
        <taxon>Desulfuromonadia</taxon>
        <taxon>Geobacterales</taxon>
        <taxon>Geobacteraceae</taxon>
        <taxon>Geobacter</taxon>
    </lineage>
</organism>
<accession>C6DZL3</accession>
<feature type="domain" description="Histidine kinase" evidence="4">
    <location>
        <begin position="463"/>
        <end position="686"/>
    </location>
</feature>
<evidence type="ECO:0000259" key="4">
    <source>
        <dbReference type="PROSITE" id="PS50109"/>
    </source>
</evidence>
<dbReference type="InterPro" id="IPR029016">
    <property type="entry name" value="GAF-like_dom_sf"/>
</dbReference>
<dbReference type="eggNOG" id="COG4191">
    <property type="taxonomic scope" value="Bacteria"/>
</dbReference>
<dbReference type="SMART" id="SM00388">
    <property type="entry name" value="HisKA"/>
    <property type="match status" value="1"/>
</dbReference>
<dbReference type="InterPro" id="IPR036097">
    <property type="entry name" value="HisK_dim/P_sf"/>
</dbReference>
<evidence type="ECO:0000256" key="3">
    <source>
        <dbReference type="ARBA" id="ARBA00022553"/>
    </source>
</evidence>
<dbReference type="InterPro" id="IPR004358">
    <property type="entry name" value="Sig_transdc_His_kin-like_C"/>
</dbReference>
<protein>
    <recommendedName>
        <fullName evidence="2">histidine kinase</fullName>
        <ecNumber evidence="2">2.7.13.3</ecNumber>
    </recommendedName>
</protein>
<dbReference type="PROSITE" id="PS50109">
    <property type="entry name" value="HIS_KIN"/>
    <property type="match status" value="1"/>
</dbReference>
<dbReference type="EC" id="2.7.13.3" evidence="2"/>
<dbReference type="SUPFAM" id="SSF55781">
    <property type="entry name" value="GAF domain-like"/>
    <property type="match status" value="1"/>
</dbReference>
<keyword evidence="5" id="KW-0418">Kinase</keyword>
<dbReference type="CDD" id="cd00082">
    <property type="entry name" value="HisKA"/>
    <property type="match status" value="1"/>
</dbReference>
<dbReference type="InterPro" id="IPR036890">
    <property type="entry name" value="HATPase_C_sf"/>
</dbReference>
<dbReference type="Pfam" id="PF02518">
    <property type="entry name" value="HATPase_c"/>
    <property type="match status" value="1"/>
</dbReference>
<dbReference type="Gene3D" id="1.10.287.130">
    <property type="match status" value="1"/>
</dbReference>
<dbReference type="Gene3D" id="3.30.565.10">
    <property type="entry name" value="Histidine kinase-like ATPase, C-terminal domain"/>
    <property type="match status" value="1"/>
</dbReference>
<gene>
    <name evidence="5" type="ordered locus">GM21_0515</name>
</gene>
<proteinExistence type="predicted"/>
<dbReference type="HOGENOM" id="CLU_396795_0_0_7"/>
<dbReference type="SUPFAM" id="SSF55874">
    <property type="entry name" value="ATPase domain of HSP90 chaperone/DNA topoisomerase II/histidine kinase"/>
    <property type="match status" value="1"/>
</dbReference>
<dbReference type="OrthoDB" id="9769359at2"/>
<dbReference type="Pfam" id="PF00512">
    <property type="entry name" value="HisKA"/>
    <property type="match status" value="1"/>
</dbReference>
<dbReference type="InterPro" id="IPR005467">
    <property type="entry name" value="His_kinase_dom"/>
</dbReference>
<dbReference type="SMART" id="SM00387">
    <property type="entry name" value="HATPase_c"/>
    <property type="match status" value="1"/>
</dbReference>
<dbReference type="SUPFAM" id="SSF47384">
    <property type="entry name" value="Homodimeric domain of signal transducing histidine kinase"/>
    <property type="match status" value="1"/>
</dbReference>
<evidence type="ECO:0000313" key="5">
    <source>
        <dbReference type="EMBL" id="ACT16595.1"/>
    </source>
</evidence>
<evidence type="ECO:0000256" key="1">
    <source>
        <dbReference type="ARBA" id="ARBA00000085"/>
    </source>
</evidence>
<dbReference type="InterPro" id="IPR003594">
    <property type="entry name" value="HATPase_dom"/>
</dbReference>
<keyword evidence="5" id="KW-0808">Transferase</keyword>
<dbReference type="InterPro" id="IPR003018">
    <property type="entry name" value="GAF"/>
</dbReference>
<dbReference type="eggNOG" id="COG2203">
    <property type="taxonomic scope" value="Bacteria"/>
</dbReference>